<evidence type="ECO:0000313" key="4">
    <source>
        <dbReference type="Proteomes" id="UP001521150"/>
    </source>
</evidence>
<dbReference type="EMBL" id="JAJVCN010000001">
    <property type="protein sequence ID" value="MCE7001416.1"/>
    <property type="molecule type" value="Genomic_DNA"/>
</dbReference>
<dbReference type="RefSeq" id="WP_233722484.1">
    <property type="nucleotide sequence ID" value="NZ_JAJVCN010000001.1"/>
</dbReference>
<evidence type="ECO:0008006" key="5">
    <source>
        <dbReference type="Google" id="ProtNLM"/>
    </source>
</evidence>
<evidence type="ECO:0000256" key="2">
    <source>
        <dbReference type="SAM" id="SignalP"/>
    </source>
</evidence>
<keyword evidence="4" id="KW-1185">Reference proteome</keyword>
<accession>A0ABS8Z0B1</accession>
<organism evidence="3 4">
    <name type="scientific">Kibdelosporangium philippinense</name>
    <dbReference type="NCBI Taxonomy" id="211113"/>
    <lineage>
        <taxon>Bacteria</taxon>
        <taxon>Bacillati</taxon>
        <taxon>Actinomycetota</taxon>
        <taxon>Actinomycetes</taxon>
        <taxon>Pseudonocardiales</taxon>
        <taxon>Pseudonocardiaceae</taxon>
        <taxon>Kibdelosporangium</taxon>
    </lineage>
</organism>
<feature type="region of interest" description="Disordered" evidence="1">
    <location>
        <begin position="45"/>
        <end position="73"/>
    </location>
</feature>
<comment type="caution">
    <text evidence="3">The sequence shown here is derived from an EMBL/GenBank/DDBJ whole genome shotgun (WGS) entry which is preliminary data.</text>
</comment>
<evidence type="ECO:0000313" key="3">
    <source>
        <dbReference type="EMBL" id="MCE7001416.1"/>
    </source>
</evidence>
<keyword evidence="2" id="KW-0732">Signal</keyword>
<dbReference type="PROSITE" id="PS51257">
    <property type="entry name" value="PROKAR_LIPOPROTEIN"/>
    <property type="match status" value="1"/>
</dbReference>
<proteinExistence type="predicted"/>
<gene>
    <name evidence="3" type="ORF">LWC34_00955</name>
</gene>
<name>A0ABS8Z0B1_9PSEU</name>
<dbReference type="Proteomes" id="UP001521150">
    <property type="component" value="Unassembled WGS sequence"/>
</dbReference>
<evidence type="ECO:0000256" key="1">
    <source>
        <dbReference type="SAM" id="MobiDB-lite"/>
    </source>
</evidence>
<feature type="signal peptide" evidence="2">
    <location>
        <begin position="1"/>
        <end position="23"/>
    </location>
</feature>
<sequence>MRTVMLIITAVVLAGCQSAPAPAAPGKSEEISRAAVGFSQCMRDRGHQVPDPTFNDEGLPVFQEPSGEGYQADRQECRKPLNDALIAAGVPNQKGSPEQWLAFARCMRENGVDMPDPTPENRFVINKAVYDSPAWEPAAQACGSLLPPGMRSLLQPPGPKGGNGK</sequence>
<reference evidence="3 4" key="1">
    <citation type="submission" date="2021-12" db="EMBL/GenBank/DDBJ databases">
        <title>Genome sequence of Kibdelosporangium philippinense ATCC 49844.</title>
        <authorList>
            <person name="Fedorov E.A."/>
            <person name="Omeragic M."/>
            <person name="Shalygina K.F."/>
            <person name="Maclea K.S."/>
        </authorList>
    </citation>
    <scope>NUCLEOTIDE SEQUENCE [LARGE SCALE GENOMIC DNA]</scope>
    <source>
        <strain evidence="3 4">ATCC 49844</strain>
    </source>
</reference>
<feature type="chain" id="PRO_5046466363" description="Lipoprotein" evidence="2">
    <location>
        <begin position="24"/>
        <end position="165"/>
    </location>
</feature>
<protein>
    <recommendedName>
        <fullName evidence="5">Lipoprotein</fullName>
    </recommendedName>
</protein>